<dbReference type="Pfam" id="PF08843">
    <property type="entry name" value="AbiEii"/>
    <property type="match status" value="1"/>
</dbReference>
<dbReference type="AlphaFoldDB" id="A0A369M0T9"/>
<gene>
    <name evidence="1" type="ORF">C1877_07930</name>
</gene>
<reference evidence="1 2" key="1">
    <citation type="journal article" date="2018" name="Elife">
        <title>Discovery and characterization of a prevalent human gut bacterial enzyme sufficient for the inactivation of a family of plant toxins.</title>
        <authorList>
            <person name="Koppel N."/>
            <person name="Bisanz J.E."/>
            <person name="Pandelia M.E."/>
            <person name="Turnbaugh P.J."/>
            <person name="Balskus E.P."/>
        </authorList>
    </citation>
    <scope>NUCLEOTIDE SEQUENCE [LARGE SCALE GENOMIC DNA]</scope>
    <source>
        <strain evidence="1 2">3C</strain>
    </source>
</reference>
<dbReference type="OrthoDB" id="1550603at2"/>
<dbReference type="InterPro" id="IPR014942">
    <property type="entry name" value="AbiEii"/>
</dbReference>
<sequence>MEGVGHAAAVRPERVGASSMKTINIQPGHIARHTPRNAGAQGREAAVVDVAQDLLLQRLHDDGDLDFVAIKGGTAIRKLYAGNEGRFSLDLDFSVSDFDLGRDEVAEAFASAVDRLSIGPFRYSVRERRGKWSVVFESGFVREPSLATKLDFSPAPWLEPVERTWVAMPIHKQYAAPLPAIKTVRLEENIAEKVARLNRTTTARDMYDLAWIMGKAPLARSLDLDLVRRLSVLKIWVDSNGLHSGSMTWPPGHEKSVFDVERWLRERSDGEFDLEDIGALAVPAPSPKELSESVRIGFSFLSNLTDEEEVLAKADNRDRSLAIRLLEGLPGGRFVGSGAY</sequence>
<organism evidence="1 2">
    <name type="scientific">Gordonibacter pamelaeae</name>
    <dbReference type="NCBI Taxonomy" id="471189"/>
    <lineage>
        <taxon>Bacteria</taxon>
        <taxon>Bacillati</taxon>
        <taxon>Actinomycetota</taxon>
        <taxon>Coriobacteriia</taxon>
        <taxon>Eggerthellales</taxon>
        <taxon>Eggerthellaceae</taxon>
        <taxon>Gordonibacter</taxon>
    </lineage>
</organism>
<keyword evidence="2" id="KW-1185">Reference proteome</keyword>
<name>A0A369M0T9_9ACTN</name>
<dbReference type="EMBL" id="PPTS01000004">
    <property type="protein sequence ID" value="RDB65260.1"/>
    <property type="molecule type" value="Genomic_DNA"/>
</dbReference>
<proteinExistence type="predicted"/>
<comment type="caution">
    <text evidence="1">The sequence shown here is derived from an EMBL/GenBank/DDBJ whole genome shotgun (WGS) entry which is preliminary data.</text>
</comment>
<accession>A0A369M0T9</accession>
<evidence type="ECO:0000313" key="2">
    <source>
        <dbReference type="Proteomes" id="UP000254000"/>
    </source>
</evidence>
<dbReference type="Gene3D" id="3.10.450.620">
    <property type="entry name" value="JHP933, nucleotidyltransferase-like core domain"/>
    <property type="match status" value="1"/>
</dbReference>
<dbReference type="Proteomes" id="UP000254000">
    <property type="component" value="Unassembled WGS sequence"/>
</dbReference>
<evidence type="ECO:0008006" key="3">
    <source>
        <dbReference type="Google" id="ProtNLM"/>
    </source>
</evidence>
<protein>
    <recommendedName>
        <fullName evidence="3">Nucleotidyl transferase AbiEii/AbiGii toxin family protein</fullName>
    </recommendedName>
</protein>
<evidence type="ECO:0000313" key="1">
    <source>
        <dbReference type="EMBL" id="RDB65260.1"/>
    </source>
</evidence>